<evidence type="ECO:0000259" key="2">
    <source>
        <dbReference type="Pfam" id="PF09331"/>
    </source>
</evidence>
<evidence type="ECO:0000313" key="4">
    <source>
        <dbReference type="Proteomes" id="UP000224567"/>
    </source>
</evidence>
<accession>A0A2G2V9P4</accession>
<reference evidence="4" key="2">
    <citation type="journal article" date="2017" name="J. Anim. Genet.">
        <title>Multiple reference genome sequences of hot pepper reveal the massive evolution of plant disease resistance genes by retroduplication.</title>
        <authorList>
            <person name="Kim S."/>
            <person name="Park J."/>
            <person name="Yeom S.-I."/>
            <person name="Kim Y.-M."/>
            <person name="Seo E."/>
            <person name="Kim K.-T."/>
            <person name="Kim M.-S."/>
            <person name="Lee J.M."/>
            <person name="Cheong K."/>
            <person name="Shin H.-S."/>
            <person name="Kim S.-B."/>
            <person name="Han K."/>
            <person name="Lee J."/>
            <person name="Park M."/>
            <person name="Lee H.-A."/>
            <person name="Lee H.-Y."/>
            <person name="Lee Y."/>
            <person name="Oh S."/>
            <person name="Lee J.H."/>
            <person name="Choi E."/>
            <person name="Choi E."/>
            <person name="Lee S.E."/>
            <person name="Jeon J."/>
            <person name="Kim H."/>
            <person name="Choi G."/>
            <person name="Song H."/>
            <person name="Lee J."/>
            <person name="Lee S.-C."/>
            <person name="Kwon J.-K."/>
            <person name="Lee H.-Y."/>
            <person name="Koo N."/>
            <person name="Hong Y."/>
            <person name="Kim R.W."/>
            <person name="Kang W.-H."/>
            <person name="Huh J.H."/>
            <person name="Kang B.-C."/>
            <person name="Yang T.-J."/>
            <person name="Lee Y.-H."/>
            <person name="Bennetzen J.L."/>
            <person name="Choi D."/>
        </authorList>
    </citation>
    <scope>NUCLEOTIDE SEQUENCE [LARGE SCALE GENOMIC DNA]</scope>
    <source>
        <strain evidence="4">cv. PBC81</strain>
    </source>
</reference>
<dbReference type="AlphaFoldDB" id="A0A2G2V9P4"/>
<dbReference type="EMBL" id="MLFT02000085">
    <property type="protein sequence ID" value="PHT29697.1"/>
    <property type="molecule type" value="Genomic_DNA"/>
</dbReference>
<reference evidence="3 4" key="1">
    <citation type="journal article" date="2017" name="Genome Biol.">
        <title>New reference genome sequences of hot pepper reveal the massive evolution of plant disease-resistance genes by retroduplication.</title>
        <authorList>
            <person name="Kim S."/>
            <person name="Park J."/>
            <person name="Yeom S.I."/>
            <person name="Kim Y.M."/>
            <person name="Seo E."/>
            <person name="Kim K.T."/>
            <person name="Kim M.S."/>
            <person name="Lee J.M."/>
            <person name="Cheong K."/>
            <person name="Shin H.S."/>
            <person name="Kim S.B."/>
            <person name="Han K."/>
            <person name="Lee J."/>
            <person name="Park M."/>
            <person name="Lee H.A."/>
            <person name="Lee H.Y."/>
            <person name="Lee Y."/>
            <person name="Oh S."/>
            <person name="Lee J.H."/>
            <person name="Choi E."/>
            <person name="Choi E."/>
            <person name="Lee S.E."/>
            <person name="Jeon J."/>
            <person name="Kim H."/>
            <person name="Choi G."/>
            <person name="Song H."/>
            <person name="Lee J."/>
            <person name="Lee S.C."/>
            <person name="Kwon J.K."/>
            <person name="Lee H.Y."/>
            <person name="Koo N."/>
            <person name="Hong Y."/>
            <person name="Kim R.W."/>
            <person name="Kang W.H."/>
            <person name="Huh J.H."/>
            <person name="Kang B.C."/>
            <person name="Yang T.J."/>
            <person name="Lee Y.H."/>
            <person name="Bennetzen J.L."/>
            <person name="Choi D."/>
        </authorList>
    </citation>
    <scope>NUCLEOTIDE SEQUENCE [LARGE SCALE GENOMIC DNA]</scope>
    <source>
        <strain evidence="4">cv. PBC81</strain>
    </source>
</reference>
<evidence type="ECO:0000256" key="1">
    <source>
        <dbReference type="SAM" id="Phobius"/>
    </source>
</evidence>
<keyword evidence="4" id="KW-1185">Reference proteome</keyword>
<protein>
    <recommendedName>
        <fullName evidence="2">DUF1985 domain-containing protein</fullName>
    </recommendedName>
</protein>
<dbReference type="PANTHER" id="PTHR48449:SF1">
    <property type="entry name" value="DUF1985 DOMAIN-CONTAINING PROTEIN"/>
    <property type="match status" value="1"/>
</dbReference>
<dbReference type="Pfam" id="PF09331">
    <property type="entry name" value="DUF1985"/>
    <property type="match status" value="1"/>
</dbReference>
<keyword evidence="1" id="KW-1133">Transmembrane helix</keyword>
<name>A0A2G2V9P4_CAPBA</name>
<organism evidence="3 4">
    <name type="scientific">Capsicum baccatum</name>
    <name type="common">Peruvian pepper</name>
    <dbReference type="NCBI Taxonomy" id="33114"/>
    <lineage>
        <taxon>Eukaryota</taxon>
        <taxon>Viridiplantae</taxon>
        <taxon>Streptophyta</taxon>
        <taxon>Embryophyta</taxon>
        <taxon>Tracheophyta</taxon>
        <taxon>Spermatophyta</taxon>
        <taxon>Magnoliopsida</taxon>
        <taxon>eudicotyledons</taxon>
        <taxon>Gunneridae</taxon>
        <taxon>Pentapetalae</taxon>
        <taxon>asterids</taxon>
        <taxon>lamiids</taxon>
        <taxon>Solanales</taxon>
        <taxon>Solanaceae</taxon>
        <taxon>Solanoideae</taxon>
        <taxon>Capsiceae</taxon>
        <taxon>Capsicum</taxon>
    </lineage>
</organism>
<dbReference type="OrthoDB" id="1217181at2759"/>
<dbReference type="Proteomes" id="UP000224567">
    <property type="component" value="Unassembled WGS sequence"/>
</dbReference>
<dbReference type="PANTHER" id="PTHR48449">
    <property type="entry name" value="DUF1985 DOMAIN-CONTAINING PROTEIN"/>
    <property type="match status" value="1"/>
</dbReference>
<evidence type="ECO:0000313" key="3">
    <source>
        <dbReference type="EMBL" id="PHT29697.1"/>
    </source>
</evidence>
<dbReference type="InterPro" id="IPR015410">
    <property type="entry name" value="DUF1985"/>
</dbReference>
<keyword evidence="1" id="KW-0472">Membrane</keyword>
<comment type="caution">
    <text evidence="3">The sequence shown here is derived from an EMBL/GenBank/DDBJ whole genome shotgun (WGS) entry which is preliminary data.</text>
</comment>
<gene>
    <name evidence="3" type="ORF">CQW23_30709</name>
</gene>
<keyword evidence="1" id="KW-0812">Transmembrane</keyword>
<feature type="transmembrane region" description="Helical" evidence="1">
    <location>
        <begin position="83"/>
        <end position="101"/>
    </location>
</feature>
<proteinExistence type="predicted"/>
<feature type="domain" description="DUF1985" evidence="2">
    <location>
        <begin position="58"/>
        <end position="132"/>
    </location>
</feature>
<sequence length="374" mass="42757">MKIKKKVNIDMKLAGKGIRYDPNFVVSDVDFEDFTNCDIQLKDLKNVHATSSRITRSQGKSKVTKLYLEECSMDKKWRCDEDVLQISILFFIHSFLFPITYGDVITKNNFLLVESGNYEIFPWEKLCFRLMLELMKSKVYQQKTMYRCVGFPLAFQCWFYECCPYVNGHLADRVGDGVPCILNWFVKDRPTYKEVKSVFFYIRQEQVVLRNITPTILEKIILQLPYFKPVDAIVHSVDLPSTSKQDCSNSSTNNELSLLRISGKGFLDREVYESSFELIFRALYIKNEPKVGTTIGDNNGDNSIEKDDETPNVGDAEISKFTQPDKSVAITDATDLVCDNVRKVDATASDHIKGIEENMVVASVMLGETPAIPR</sequence>